<evidence type="ECO:0000256" key="1">
    <source>
        <dbReference type="SAM" id="Phobius"/>
    </source>
</evidence>
<protein>
    <submittedName>
        <fullName evidence="2">Uncharacterized protein</fullName>
    </submittedName>
</protein>
<keyword evidence="1" id="KW-1133">Transmembrane helix</keyword>
<feature type="transmembrane region" description="Helical" evidence="1">
    <location>
        <begin position="163"/>
        <end position="185"/>
    </location>
</feature>
<proteinExistence type="predicted"/>
<dbReference type="EMBL" id="DRNZ01000270">
    <property type="protein sequence ID" value="HHO58384.1"/>
    <property type="molecule type" value="Genomic_DNA"/>
</dbReference>
<keyword evidence="1" id="KW-0472">Membrane</keyword>
<dbReference type="Proteomes" id="UP000886105">
    <property type="component" value="Unassembled WGS sequence"/>
</dbReference>
<reference evidence="2" key="1">
    <citation type="journal article" date="2020" name="mSystems">
        <title>Genome- and Community-Level Interaction Insights into Carbon Utilization and Element Cycling Functions of Hydrothermarchaeota in Hydrothermal Sediment.</title>
        <authorList>
            <person name="Zhou Z."/>
            <person name="Liu Y."/>
            <person name="Xu W."/>
            <person name="Pan J."/>
            <person name="Luo Z.H."/>
            <person name="Li M."/>
        </authorList>
    </citation>
    <scope>NUCLEOTIDE SEQUENCE [LARGE SCALE GENOMIC DNA]</scope>
    <source>
        <strain evidence="2">HyVt-523</strain>
    </source>
</reference>
<keyword evidence="1" id="KW-0812">Transmembrane</keyword>
<evidence type="ECO:0000313" key="2">
    <source>
        <dbReference type="EMBL" id="HHO58384.1"/>
    </source>
</evidence>
<sequence length="192" mass="20221">MMRTFRSFAAALAVILGVAWGHAEPVQLVVQLAPGGERVNVEMQMIGVVSTLPIRGAVVEVRLYPLTDELSRLLEEGGGELSQAGNADLPATPVAQASFEEAREGGYRAKLPVPPAGDYLLTVVDTTFKGEDALAAKKVSFPLRPSGATLSLELPETSTPNRYLLYALLGLALPALVGIGFALAARGDRKPA</sequence>
<comment type="caution">
    <text evidence="2">The sequence shown here is derived from an EMBL/GenBank/DDBJ whole genome shotgun (WGS) entry which is preliminary data.</text>
</comment>
<dbReference type="AlphaFoldDB" id="A0A7C5SSS3"/>
<name>A0A7C5SSS3_9DEIN</name>
<gene>
    <name evidence="2" type="ORF">ENJ85_04330</name>
</gene>
<organism evidence="2">
    <name type="scientific">Oceanithermus profundus</name>
    <dbReference type="NCBI Taxonomy" id="187137"/>
    <lineage>
        <taxon>Bacteria</taxon>
        <taxon>Thermotogati</taxon>
        <taxon>Deinococcota</taxon>
        <taxon>Deinococci</taxon>
        <taxon>Thermales</taxon>
        <taxon>Thermaceae</taxon>
        <taxon>Oceanithermus</taxon>
    </lineage>
</organism>
<accession>A0A7C5SSS3</accession>